<feature type="region of interest" description="Disordered" evidence="1">
    <location>
        <begin position="893"/>
        <end position="914"/>
    </location>
</feature>
<feature type="compositionally biased region" description="Basic residues" evidence="1">
    <location>
        <begin position="1"/>
        <end position="11"/>
    </location>
</feature>
<feature type="compositionally biased region" description="Basic and acidic residues" evidence="1">
    <location>
        <begin position="1018"/>
        <end position="1030"/>
    </location>
</feature>
<evidence type="ECO:0000313" key="3">
    <source>
        <dbReference type="Proteomes" id="UP001172159"/>
    </source>
</evidence>
<feature type="region of interest" description="Disordered" evidence="1">
    <location>
        <begin position="946"/>
        <end position="966"/>
    </location>
</feature>
<gene>
    <name evidence="2" type="ORF">B0T21DRAFT_413251</name>
</gene>
<protein>
    <submittedName>
        <fullName evidence="2">Uncharacterized protein</fullName>
    </submittedName>
</protein>
<keyword evidence="3" id="KW-1185">Reference proteome</keyword>
<feature type="region of interest" description="Disordered" evidence="1">
    <location>
        <begin position="815"/>
        <end position="878"/>
    </location>
</feature>
<dbReference type="EMBL" id="JAUKTV010000009">
    <property type="protein sequence ID" value="KAK0729155.1"/>
    <property type="molecule type" value="Genomic_DNA"/>
</dbReference>
<dbReference type="Proteomes" id="UP001172159">
    <property type="component" value="Unassembled WGS sequence"/>
</dbReference>
<feature type="region of interest" description="Disordered" evidence="1">
    <location>
        <begin position="76"/>
        <end position="112"/>
    </location>
</feature>
<proteinExistence type="predicted"/>
<feature type="region of interest" description="Disordered" evidence="1">
    <location>
        <begin position="1"/>
        <end position="36"/>
    </location>
</feature>
<feature type="compositionally biased region" description="Basic and acidic residues" evidence="1">
    <location>
        <begin position="445"/>
        <end position="455"/>
    </location>
</feature>
<evidence type="ECO:0000313" key="2">
    <source>
        <dbReference type="EMBL" id="KAK0729155.1"/>
    </source>
</evidence>
<reference evidence="2" key="1">
    <citation type="submission" date="2023-06" db="EMBL/GenBank/DDBJ databases">
        <title>Genome-scale phylogeny and comparative genomics of the fungal order Sordariales.</title>
        <authorList>
            <consortium name="Lawrence Berkeley National Laboratory"/>
            <person name="Hensen N."/>
            <person name="Bonometti L."/>
            <person name="Westerberg I."/>
            <person name="Brannstrom I.O."/>
            <person name="Guillou S."/>
            <person name="Cros-Aarteil S."/>
            <person name="Calhoun S."/>
            <person name="Haridas S."/>
            <person name="Kuo A."/>
            <person name="Mondo S."/>
            <person name="Pangilinan J."/>
            <person name="Riley R."/>
            <person name="Labutti K."/>
            <person name="Andreopoulos B."/>
            <person name="Lipzen A."/>
            <person name="Chen C."/>
            <person name="Yanf M."/>
            <person name="Daum C."/>
            <person name="Ng V."/>
            <person name="Clum A."/>
            <person name="Steindorff A."/>
            <person name="Ohm R."/>
            <person name="Martin F."/>
            <person name="Silar P."/>
            <person name="Natvig D."/>
            <person name="Lalanne C."/>
            <person name="Gautier V."/>
            <person name="Ament-Velasquez S.L."/>
            <person name="Kruys A."/>
            <person name="Hutchinson M.I."/>
            <person name="Powell A.J."/>
            <person name="Barry K."/>
            <person name="Miller A.N."/>
            <person name="Grigoriev I.V."/>
            <person name="Debuchy R."/>
            <person name="Gladieux P."/>
            <person name="Thoren M.H."/>
            <person name="Johannesson H."/>
        </authorList>
    </citation>
    <scope>NUCLEOTIDE SEQUENCE</scope>
    <source>
        <strain evidence="2">CBS 540.89</strain>
    </source>
</reference>
<dbReference type="AlphaFoldDB" id="A0AA40E6V4"/>
<feature type="region of interest" description="Disordered" evidence="1">
    <location>
        <begin position="341"/>
        <end position="478"/>
    </location>
</feature>
<feature type="compositionally biased region" description="Basic residues" evidence="1">
    <location>
        <begin position="1043"/>
        <end position="1052"/>
    </location>
</feature>
<sequence length="1074" mass="118093">MEPIHTTRRSASHGALNRSYPSTSDSLHRPRPVHSRQQLRSVNENTSLLVSPGPLESMLKTTTETGDIGLFSIRPVRSSGNFHAPSSRRKPGHGETPLGRRPNGDGMRSYSLRDDRRWLPSYRDTTSEIISMYGSDSLRSASSAFTPPYNDMGNRSYSMTTCSSRRPPSQKPTGDMQSQQHEAFLQRPRSPFPYPTRLKRPGVRPASPAWTENGAVDYSKMVGIDRVSRRTVHGSYKPTYPQYGNRQMPRPRIDGTSSSESFSNYGVADKYSLHCGLSPISPAPWDHRYRGRLESSASEHSLRTSSITSILNMYQRSTCGPPTRNPSLRVQPPGTFYYDYSEGFDYTTDSPPPLPDFPSHVATRSSSVHSPPRVIDTEHNSGFQGLDKYHRSPSGHKPYSEGKLSSPRPQSQNSQSFDSQSLGDQQNAQDVPRETSGKVQSSADTMKEYSRRFETGRSPLTFKAGVNSQGSSGDEMLAGSRGAGMAYSPRYDDEEWSIGTAVVHRRQNANLTVRSHLQFSSPRSLRVVTSRSCEENMRRLAASPPRPSPLSGSTHRSLPAHYRERRAVSSSLRGEPRRSKFYPVDLGDSGLASTEDRLDGGTSTDTQDGLMTLEDSMDRQGTAYSSLPDQTHDKTMICGSPYAKGPASEVGQQFVGHSYMGDSNPRGHRRNFAVPAIDTNDLQNLVESDIDSIVGRSRTPMLAPHPISPARQLRLQNSVPQLMKALPPLPGISVRSESCIANFSSQDLEYIMGFPSTDPSCFGVDQATMVDPALSYDSNPQEPRFKMPSSPIVTSPLAYSMGPDELMDHGAPIHIDQREQPRRSGSRNSKLKLKVSRGALNKMHAEGNRGRRNTVAGPTREWSGPVPKLRGQPSMSHLNPGLANMDCLVESAGETEKTDTCDQEDAFLDSPSPNTPVPPIPDRHQDHCGNKLSPDTQVLREVISPAARSEARSSLSQDSCVSAKSPRGLKKRFSDLRVRLAESRLRSAETLHPGGRIGEVIEVVNIPPVEAPMTESGDGSKADLTRRDGDGDNNASDQEAGKHQARGFRGRMSRWFKTARQVVMGACSGSGKRG</sequence>
<evidence type="ECO:0000256" key="1">
    <source>
        <dbReference type="SAM" id="MobiDB-lite"/>
    </source>
</evidence>
<feature type="region of interest" description="Disordered" evidence="1">
    <location>
        <begin position="1010"/>
        <end position="1052"/>
    </location>
</feature>
<name>A0AA40E6V4_9PEZI</name>
<accession>A0AA40E6V4</accession>
<feature type="compositionally biased region" description="Low complexity" evidence="1">
    <location>
        <begin position="405"/>
        <end position="421"/>
    </location>
</feature>
<comment type="caution">
    <text evidence="2">The sequence shown here is derived from an EMBL/GenBank/DDBJ whole genome shotgun (WGS) entry which is preliminary data.</text>
</comment>
<feature type="region of interest" description="Disordered" evidence="1">
    <location>
        <begin position="539"/>
        <end position="610"/>
    </location>
</feature>
<feature type="region of interest" description="Disordered" evidence="1">
    <location>
        <begin position="234"/>
        <end position="258"/>
    </location>
</feature>
<feature type="region of interest" description="Disordered" evidence="1">
    <location>
        <begin position="188"/>
        <end position="211"/>
    </location>
</feature>
<organism evidence="2 3">
    <name type="scientific">Apiosordaria backusii</name>
    <dbReference type="NCBI Taxonomy" id="314023"/>
    <lineage>
        <taxon>Eukaryota</taxon>
        <taxon>Fungi</taxon>
        <taxon>Dikarya</taxon>
        <taxon>Ascomycota</taxon>
        <taxon>Pezizomycotina</taxon>
        <taxon>Sordariomycetes</taxon>
        <taxon>Sordariomycetidae</taxon>
        <taxon>Sordariales</taxon>
        <taxon>Lasiosphaeriaceae</taxon>
        <taxon>Apiosordaria</taxon>
    </lineage>
</organism>
<feature type="compositionally biased region" description="Polar residues" evidence="1">
    <location>
        <begin position="952"/>
        <end position="962"/>
    </location>
</feature>